<dbReference type="GO" id="GO:0005524">
    <property type="term" value="F:ATP binding"/>
    <property type="evidence" value="ECO:0007669"/>
    <property type="project" value="InterPro"/>
</dbReference>
<evidence type="ECO:0000256" key="1">
    <source>
        <dbReference type="ARBA" id="ARBA00004651"/>
    </source>
</evidence>
<sequence>QSFSFANFNLFPTSSLITRMTNDITQLQNTVFMSLRIMMRAPLLIIGCLIMAFVVDVKLALILSAVAPFLFLFLFWVM</sequence>
<keyword evidence="3 5" id="KW-1133">Transmembrane helix</keyword>
<feature type="transmembrane region" description="Helical" evidence="5">
    <location>
        <begin position="60"/>
        <end position="77"/>
    </location>
</feature>
<dbReference type="EMBL" id="NPBS01000643">
    <property type="protein sequence ID" value="PAF12946.1"/>
    <property type="molecule type" value="Genomic_DNA"/>
</dbReference>
<keyword evidence="4 5" id="KW-0472">Membrane</keyword>
<dbReference type="InterPro" id="IPR011527">
    <property type="entry name" value="ABC1_TM_dom"/>
</dbReference>
<evidence type="ECO:0000259" key="6">
    <source>
        <dbReference type="PROSITE" id="PS50929"/>
    </source>
</evidence>
<gene>
    <name evidence="7" type="ORF">CHH61_24890</name>
</gene>
<dbReference type="AlphaFoldDB" id="A0A268QZB9"/>
<evidence type="ECO:0000313" key="8">
    <source>
        <dbReference type="Proteomes" id="UP000216133"/>
    </source>
</evidence>
<keyword evidence="2 5" id="KW-0812">Transmembrane</keyword>
<evidence type="ECO:0000256" key="5">
    <source>
        <dbReference type="SAM" id="Phobius"/>
    </source>
</evidence>
<dbReference type="SUPFAM" id="SSF90123">
    <property type="entry name" value="ABC transporter transmembrane region"/>
    <property type="match status" value="1"/>
</dbReference>
<feature type="non-terminal residue" evidence="7">
    <location>
        <position position="78"/>
    </location>
</feature>
<evidence type="ECO:0000313" key="7">
    <source>
        <dbReference type="EMBL" id="PAF12946.1"/>
    </source>
</evidence>
<name>A0A268QZB9_SHOCL</name>
<evidence type="ECO:0000256" key="2">
    <source>
        <dbReference type="ARBA" id="ARBA00022692"/>
    </source>
</evidence>
<protein>
    <recommendedName>
        <fullName evidence="6">ABC transmembrane type-1 domain-containing protein</fullName>
    </recommendedName>
</protein>
<feature type="transmembrane region" description="Helical" evidence="5">
    <location>
        <begin position="37"/>
        <end position="54"/>
    </location>
</feature>
<proteinExistence type="predicted"/>
<dbReference type="GO" id="GO:0005886">
    <property type="term" value="C:plasma membrane"/>
    <property type="evidence" value="ECO:0007669"/>
    <property type="project" value="UniProtKB-SubCell"/>
</dbReference>
<dbReference type="PROSITE" id="PS50929">
    <property type="entry name" value="ABC_TM1F"/>
    <property type="match status" value="1"/>
</dbReference>
<reference evidence="7 8" key="1">
    <citation type="submission" date="2017-07" db="EMBL/GenBank/DDBJ databases">
        <title>Isolation and whole genome analysis of endospore-forming bacteria from heroin.</title>
        <authorList>
            <person name="Kalinowski J."/>
            <person name="Ahrens B."/>
            <person name="Al-Dilaimi A."/>
            <person name="Winkler A."/>
            <person name="Wibberg D."/>
            <person name="Schleenbecker U."/>
            <person name="Ruckert C."/>
            <person name="Wolfel R."/>
            <person name="Grass G."/>
        </authorList>
    </citation>
    <scope>NUCLEOTIDE SEQUENCE [LARGE SCALE GENOMIC DNA]</scope>
    <source>
        <strain evidence="7 8">7523-2</strain>
    </source>
</reference>
<dbReference type="GO" id="GO:0140359">
    <property type="term" value="F:ABC-type transporter activity"/>
    <property type="evidence" value="ECO:0007669"/>
    <property type="project" value="InterPro"/>
</dbReference>
<feature type="domain" description="ABC transmembrane type-1" evidence="6">
    <location>
        <begin position="1"/>
        <end position="78"/>
    </location>
</feature>
<dbReference type="Proteomes" id="UP000216133">
    <property type="component" value="Unassembled WGS sequence"/>
</dbReference>
<dbReference type="InterPro" id="IPR036640">
    <property type="entry name" value="ABC1_TM_sf"/>
</dbReference>
<dbReference type="Gene3D" id="1.20.1560.10">
    <property type="entry name" value="ABC transporter type 1, transmembrane domain"/>
    <property type="match status" value="1"/>
</dbReference>
<feature type="non-terminal residue" evidence="7">
    <location>
        <position position="1"/>
    </location>
</feature>
<comment type="subcellular location">
    <subcellularLocation>
        <location evidence="1">Cell membrane</location>
        <topology evidence="1">Multi-pass membrane protein</topology>
    </subcellularLocation>
</comment>
<dbReference type="Pfam" id="PF00664">
    <property type="entry name" value="ABC_membrane"/>
    <property type="match status" value="1"/>
</dbReference>
<dbReference type="RefSeq" id="WP_143118108.1">
    <property type="nucleotide sequence ID" value="NZ_NPBS01000643.1"/>
</dbReference>
<evidence type="ECO:0000256" key="4">
    <source>
        <dbReference type="ARBA" id="ARBA00023136"/>
    </source>
</evidence>
<organism evidence="7 8">
    <name type="scientific">Shouchella clausii</name>
    <name type="common">Alkalihalobacillus clausii</name>
    <dbReference type="NCBI Taxonomy" id="79880"/>
    <lineage>
        <taxon>Bacteria</taxon>
        <taxon>Bacillati</taxon>
        <taxon>Bacillota</taxon>
        <taxon>Bacilli</taxon>
        <taxon>Bacillales</taxon>
        <taxon>Bacillaceae</taxon>
        <taxon>Shouchella</taxon>
    </lineage>
</organism>
<comment type="caution">
    <text evidence="7">The sequence shown here is derived from an EMBL/GenBank/DDBJ whole genome shotgun (WGS) entry which is preliminary data.</text>
</comment>
<evidence type="ECO:0000256" key="3">
    <source>
        <dbReference type="ARBA" id="ARBA00022989"/>
    </source>
</evidence>
<accession>A0A268QZB9</accession>